<protein>
    <submittedName>
        <fullName evidence="4">GNAT family N-acetyltransferase</fullName>
    </submittedName>
</protein>
<dbReference type="InterPro" id="IPR050832">
    <property type="entry name" value="Bact_Acetyltransf"/>
</dbReference>
<reference evidence="4" key="1">
    <citation type="submission" date="2020-04" db="EMBL/GenBank/DDBJ databases">
        <title>A desert anoxygenic phototrophic bacterium fixes CO2 using RubisCO under aerobic conditions.</title>
        <authorList>
            <person name="Tang K."/>
        </authorList>
    </citation>
    <scope>NUCLEOTIDE SEQUENCE [LARGE SCALE GENOMIC DNA]</scope>
    <source>
        <strain evidence="4">MIMtkB3</strain>
    </source>
</reference>
<name>A0A858R4F4_9PROT</name>
<dbReference type="KEGG" id="acru:HHL28_03435"/>
<evidence type="ECO:0000256" key="2">
    <source>
        <dbReference type="ARBA" id="ARBA00023315"/>
    </source>
</evidence>
<dbReference type="InterPro" id="IPR000182">
    <property type="entry name" value="GNAT_dom"/>
</dbReference>
<organism evidence="4 5">
    <name type="scientific">Aerophototrophica crusticola</name>
    <dbReference type="NCBI Taxonomy" id="1709002"/>
    <lineage>
        <taxon>Bacteria</taxon>
        <taxon>Pseudomonadati</taxon>
        <taxon>Pseudomonadota</taxon>
        <taxon>Alphaproteobacteria</taxon>
        <taxon>Rhodospirillales</taxon>
        <taxon>Rhodospirillaceae</taxon>
        <taxon>Aerophototrophica</taxon>
    </lineage>
</organism>
<keyword evidence="1" id="KW-0808">Transferase</keyword>
<sequence>MPVYRKLMPGEGRLYADHLLRLPSADRRARFMGAINDDAILAHVDRIDWSKAILMAALVQGEVRAVVELRREQAFGGAAELAVSVEPDWQGQGLGTELVRRALTVARNRGIRRIYLYCLADNRRMQKIARRLDGRLGYEGGEVLADIDLAPANGLTLSQEMLDTGSVPVSIWLDRWEGLGKRAA</sequence>
<dbReference type="CDD" id="cd04301">
    <property type="entry name" value="NAT_SF"/>
    <property type="match status" value="1"/>
</dbReference>
<keyword evidence="5" id="KW-1185">Reference proteome</keyword>
<dbReference type="GO" id="GO:0016747">
    <property type="term" value="F:acyltransferase activity, transferring groups other than amino-acyl groups"/>
    <property type="evidence" value="ECO:0007669"/>
    <property type="project" value="InterPro"/>
</dbReference>
<evidence type="ECO:0000259" key="3">
    <source>
        <dbReference type="PROSITE" id="PS51186"/>
    </source>
</evidence>
<dbReference type="Pfam" id="PF00583">
    <property type="entry name" value="Acetyltransf_1"/>
    <property type="match status" value="1"/>
</dbReference>
<keyword evidence="2" id="KW-0012">Acyltransferase</keyword>
<proteinExistence type="predicted"/>
<evidence type="ECO:0000313" key="5">
    <source>
        <dbReference type="Proteomes" id="UP000501891"/>
    </source>
</evidence>
<dbReference type="Gene3D" id="3.40.630.30">
    <property type="match status" value="1"/>
</dbReference>
<accession>A0A858R4F4</accession>
<dbReference type="PROSITE" id="PS51186">
    <property type="entry name" value="GNAT"/>
    <property type="match status" value="1"/>
</dbReference>
<gene>
    <name evidence="4" type="ORF">HHL28_03435</name>
</gene>
<dbReference type="AlphaFoldDB" id="A0A858R4F4"/>
<evidence type="ECO:0000256" key="1">
    <source>
        <dbReference type="ARBA" id="ARBA00022679"/>
    </source>
</evidence>
<dbReference type="PANTHER" id="PTHR43877">
    <property type="entry name" value="AMINOALKYLPHOSPHONATE N-ACETYLTRANSFERASE-RELATED-RELATED"/>
    <property type="match status" value="1"/>
</dbReference>
<dbReference type="EMBL" id="CP051775">
    <property type="protein sequence ID" value="QJE72278.1"/>
    <property type="molecule type" value="Genomic_DNA"/>
</dbReference>
<evidence type="ECO:0000313" key="4">
    <source>
        <dbReference type="EMBL" id="QJE72278.1"/>
    </source>
</evidence>
<feature type="domain" description="N-acetyltransferase" evidence="3">
    <location>
        <begin position="2"/>
        <end position="162"/>
    </location>
</feature>
<dbReference type="Proteomes" id="UP000501891">
    <property type="component" value="Chromosome"/>
</dbReference>
<dbReference type="SUPFAM" id="SSF55729">
    <property type="entry name" value="Acyl-CoA N-acyltransferases (Nat)"/>
    <property type="match status" value="1"/>
</dbReference>
<dbReference type="InterPro" id="IPR016181">
    <property type="entry name" value="Acyl_CoA_acyltransferase"/>
</dbReference>